<evidence type="ECO:0000313" key="2">
    <source>
        <dbReference type="Proteomes" id="UP001162162"/>
    </source>
</evidence>
<comment type="caution">
    <text evidence="1">The sequence shown here is derived from an EMBL/GenBank/DDBJ whole genome shotgun (WGS) entry which is preliminary data.</text>
</comment>
<proteinExistence type="predicted"/>
<organism evidence="1 2">
    <name type="scientific">Aromia moschata</name>
    <dbReference type="NCBI Taxonomy" id="1265417"/>
    <lineage>
        <taxon>Eukaryota</taxon>
        <taxon>Metazoa</taxon>
        <taxon>Ecdysozoa</taxon>
        <taxon>Arthropoda</taxon>
        <taxon>Hexapoda</taxon>
        <taxon>Insecta</taxon>
        <taxon>Pterygota</taxon>
        <taxon>Neoptera</taxon>
        <taxon>Endopterygota</taxon>
        <taxon>Coleoptera</taxon>
        <taxon>Polyphaga</taxon>
        <taxon>Cucujiformia</taxon>
        <taxon>Chrysomeloidea</taxon>
        <taxon>Cerambycidae</taxon>
        <taxon>Cerambycinae</taxon>
        <taxon>Callichromatini</taxon>
        <taxon>Aromia</taxon>
    </lineage>
</organism>
<keyword evidence="2" id="KW-1185">Reference proteome</keyword>
<sequence>MDEERLELLNERNDRPSFECERGRSWVDVQIQRGMDVSERIVLDEETLRNRTKDLTINVTDFIMDTDIEDDWTRIVVDASGAIGEGKIKVGVVGKGRQRSKGMGDKEGISHLQREVWKNDDEGVQRKAALRVASAYRTVSQEALLVVAGLIPIDLFAEERMRIHKRDVTDRWMGSRDKGAWTKRLIRDVRVWMNRKDGEVVYWVSQVLTGHGCFNSYLFRIGKRVNERCRFCDAAVDVEHATLLCERWVPERIYVESPTGGASRPTCGLCWKSVRERIDLRVNEDNVWKIRQGRTD</sequence>
<evidence type="ECO:0008006" key="3">
    <source>
        <dbReference type="Google" id="ProtNLM"/>
    </source>
</evidence>
<evidence type="ECO:0000313" key="1">
    <source>
        <dbReference type="EMBL" id="KAJ8937934.1"/>
    </source>
</evidence>
<reference evidence="1" key="1">
    <citation type="journal article" date="2023" name="Insect Mol. Biol.">
        <title>Genome sequencing provides insights into the evolution of gene families encoding plant cell wall-degrading enzymes in longhorned beetles.</title>
        <authorList>
            <person name="Shin N.R."/>
            <person name="Okamura Y."/>
            <person name="Kirsch R."/>
            <person name="Pauchet Y."/>
        </authorList>
    </citation>
    <scope>NUCLEOTIDE SEQUENCE</scope>
    <source>
        <strain evidence="1">AMC_N1</strain>
    </source>
</reference>
<accession>A0AAV8XGN5</accession>
<protein>
    <recommendedName>
        <fullName evidence="3">Reverse transcriptase</fullName>
    </recommendedName>
</protein>
<dbReference type="AlphaFoldDB" id="A0AAV8XGN5"/>
<name>A0AAV8XGN5_9CUCU</name>
<dbReference type="Proteomes" id="UP001162162">
    <property type="component" value="Unassembled WGS sequence"/>
</dbReference>
<gene>
    <name evidence="1" type="ORF">NQ318_005541</name>
</gene>
<dbReference type="EMBL" id="JAPWTK010000600">
    <property type="protein sequence ID" value="KAJ8937934.1"/>
    <property type="molecule type" value="Genomic_DNA"/>
</dbReference>